<dbReference type="PANTHER" id="PTHR46566">
    <property type="entry name" value="1-PHOSPHOFRUCTOKINASE-RELATED"/>
    <property type="match status" value="1"/>
</dbReference>
<dbReference type="CDD" id="cd01164">
    <property type="entry name" value="FruK_PfkB_like"/>
    <property type="match status" value="1"/>
</dbReference>
<evidence type="ECO:0000256" key="6">
    <source>
        <dbReference type="PIRNR" id="PIRNR000535"/>
    </source>
</evidence>
<dbReference type="Gene3D" id="3.40.1190.20">
    <property type="match status" value="1"/>
</dbReference>
<dbReference type="PIRSF" id="PIRSF000535">
    <property type="entry name" value="1PFK/6PFK/LacC"/>
    <property type="match status" value="1"/>
</dbReference>
<dbReference type="GO" id="GO:0008443">
    <property type="term" value="F:phosphofructokinase activity"/>
    <property type="evidence" value="ECO:0007669"/>
    <property type="project" value="TreeGrafter"/>
</dbReference>
<organism evidence="8 9">
    <name type="scientific">Candidatus Carbonibacillus altaicus</name>
    <dbReference type="NCBI Taxonomy" id="2163959"/>
    <lineage>
        <taxon>Bacteria</taxon>
        <taxon>Bacillati</taxon>
        <taxon>Bacillota</taxon>
        <taxon>Bacilli</taxon>
        <taxon>Bacillales</taxon>
        <taxon>Candidatus Carbonibacillus</taxon>
    </lineage>
</organism>
<feature type="domain" description="Carbohydrate kinase PfkB" evidence="7">
    <location>
        <begin position="19"/>
        <end position="304"/>
    </location>
</feature>
<evidence type="ECO:0000259" key="7">
    <source>
        <dbReference type="Pfam" id="PF00294"/>
    </source>
</evidence>
<evidence type="ECO:0000313" key="9">
    <source>
        <dbReference type="Proteomes" id="UP000244338"/>
    </source>
</evidence>
<protein>
    <recommendedName>
        <fullName evidence="6">Tagatose-6-phosphate kinase</fullName>
        <ecNumber evidence="6">2.7.1.144</ecNumber>
    </recommendedName>
</protein>
<dbReference type="EMBL" id="PEBX01000008">
    <property type="protein sequence ID" value="PTQ57387.1"/>
    <property type="molecule type" value="Genomic_DNA"/>
</dbReference>
<evidence type="ECO:0000256" key="1">
    <source>
        <dbReference type="ARBA" id="ARBA00005380"/>
    </source>
</evidence>
<comment type="similarity">
    <text evidence="1">Belongs to the carbohydrate kinase pfkB family.</text>
</comment>
<keyword evidence="5 6" id="KW-0067">ATP-binding</keyword>
<dbReference type="NCBIfam" id="TIGR03168">
    <property type="entry name" value="1-PFK"/>
    <property type="match status" value="1"/>
</dbReference>
<comment type="caution">
    <text evidence="8">The sequence shown here is derived from an EMBL/GenBank/DDBJ whole genome shotgun (WGS) entry which is preliminary data.</text>
</comment>
<accession>A0A2R6Y3Y4</accession>
<dbReference type="PANTHER" id="PTHR46566:SF2">
    <property type="entry name" value="ATP-DEPENDENT 6-PHOSPHOFRUCTOKINASE ISOZYME 2"/>
    <property type="match status" value="1"/>
</dbReference>
<gene>
    <name evidence="8" type="ORF">BSOLF_1703</name>
</gene>
<reference evidence="9" key="1">
    <citation type="journal article" date="2018" name="Sci. Rep.">
        <title>Lignite coal burning seam in the remote Altai Mountains harbors a hydrogen-driven thermophilic microbial community.</title>
        <authorList>
            <person name="Kadnikov V.V."/>
            <person name="Mardanov A.V."/>
            <person name="Ivasenko D.A."/>
            <person name="Antsiferov D.V."/>
            <person name="Beletsky A.V."/>
            <person name="Karnachuk O.V."/>
            <person name="Ravin N.V."/>
        </authorList>
    </citation>
    <scope>NUCLEOTIDE SEQUENCE [LARGE SCALE GENOMIC DNA]</scope>
</reference>
<dbReference type="SUPFAM" id="SSF53613">
    <property type="entry name" value="Ribokinase-like"/>
    <property type="match status" value="1"/>
</dbReference>
<dbReference type="InterPro" id="IPR002173">
    <property type="entry name" value="Carboh/pur_kinase_PfkB_CS"/>
</dbReference>
<dbReference type="UniPathway" id="UPA00704">
    <property type="reaction ID" value="UER00715"/>
</dbReference>
<proteinExistence type="inferred from homology"/>
<evidence type="ECO:0000256" key="4">
    <source>
        <dbReference type="ARBA" id="ARBA00022777"/>
    </source>
</evidence>
<keyword evidence="4 8" id="KW-0418">Kinase</keyword>
<evidence type="ECO:0000256" key="3">
    <source>
        <dbReference type="ARBA" id="ARBA00022741"/>
    </source>
</evidence>
<dbReference type="GO" id="GO:0009024">
    <property type="term" value="F:tagatose-6-phosphate kinase activity"/>
    <property type="evidence" value="ECO:0007669"/>
    <property type="project" value="UniProtKB-EC"/>
</dbReference>
<dbReference type="InterPro" id="IPR017583">
    <property type="entry name" value="Tagatose/fructose_Pkinase"/>
</dbReference>
<evidence type="ECO:0000256" key="2">
    <source>
        <dbReference type="ARBA" id="ARBA00022679"/>
    </source>
</evidence>
<dbReference type="GO" id="GO:0005524">
    <property type="term" value="F:ATP binding"/>
    <property type="evidence" value="ECO:0007669"/>
    <property type="project" value="UniProtKB-KW"/>
</dbReference>
<keyword evidence="6" id="KW-0423">Lactose metabolism</keyword>
<evidence type="ECO:0000256" key="5">
    <source>
        <dbReference type="ARBA" id="ARBA00022840"/>
    </source>
</evidence>
<dbReference type="Pfam" id="PF00294">
    <property type="entry name" value="PfkB"/>
    <property type="match status" value="1"/>
</dbReference>
<dbReference type="EC" id="2.7.1.144" evidence="6"/>
<dbReference type="PROSITE" id="PS00584">
    <property type="entry name" value="PFKB_KINASES_2"/>
    <property type="match status" value="1"/>
</dbReference>
<dbReference type="AlphaFoldDB" id="A0A2R6Y3Y4"/>
<evidence type="ECO:0000313" key="8">
    <source>
        <dbReference type="EMBL" id="PTQ57387.1"/>
    </source>
</evidence>
<dbReference type="GO" id="GO:2001059">
    <property type="term" value="P:D-tagatose 6-phosphate catabolic process"/>
    <property type="evidence" value="ECO:0007669"/>
    <property type="project" value="UniProtKB-UniPathway"/>
</dbReference>
<comment type="catalytic activity">
    <reaction evidence="6">
        <text>D-tagatofuranose 6-phosphate + ATP = D-tagatofuranose 1,6-bisphosphate + ADP + H(+)</text>
        <dbReference type="Rhea" id="RHEA:12420"/>
        <dbReference type="ChEBI" id="CHEBI:15378"/>
        <dbReference type="ChEBI" id="CHEBI:30616"/>
        <dbReference type="ChEBI" id="CHEBI:58694"/>
        <dbReference type="ChEBI" id="CHEBI:58695"/>
        <dbReference type="ChEBI" id="CHEBI:456216"/>
        <dbReference type="EC" id="2.7.1.144"/>
    </reaction>
</comment>
<keyword evidence="2 6" id="KW-0808">Transferase</keyword>
<keyword evidence="3 6" id="KW-0547">Nucleotide-binding</keyword>
<comment type="similarity">
    <text evidence="6">Belongs to the carbohydrate kinase PfkB family. LacC subfamily.</text>
</comment>
<comment type="pathway">
    <text evidence="6">Carbohydrate metabolism; D-tagatose 6-phosphate degradation; D-glyceraldehyde 3-phosphate and glycerone phosphate from D-tagatose 6-phosphate: step 1/2.</text>
</comment>
<dbReference type="InterPro" id="IPR011611">
    <property type="entry name" value="PfkB_dom"/>
</dbReference>
<dbReference type="GO" id="GO:0005829">
    <property type="term" value="C:cytosol"/>
    <property type="evidence" value="ECO:0007669"/>
    <property type="project" value="TreeGrafter"/>
</dbReference>
<sequence>MRKRSVLVVSPNPAIDMTYQLRELNLGLLNRAHDVYVNVGGKGINVAKFLASSDVDVHVLGWIGEKNASTIDDFIKSIGLRHAFIKVPGYTRMNIKIVESRPEQRITEINAPGFSVSGKQVDAFIGLIRERLRASDFLVLSGSLPVGAPPDFYRLLIEEAKAHGVKTVLDADGEALKLGIHALPNVIKPNLQEALRLLDKNVSLASLEGETLTRKACQLTLELLQKGVDIVALSMGKDGLCLGFKDQPNLLRLTPPSVQTVSTVGSGDTVVGALIYGLLHGLDLYGLGRFITAAGTATTLVQGSEVATVEQAEQLVDTIFTEWIPVEMLSI</sequence>
<name>A0A2R6Y3Y4_9BACL</name>
<dbReference type="Proteomes" id="UP000244338">
    <property type="component" value="Unassembled WGS sequence"/>
</dbReference>
<dbReference type="GO" id="GO:0005988">
    <property type="term" value="P:lactose metabolic process"/>
    <property type="evidence" value="ECO:0007669"/>
    <property type="project" value="UniProtKB-KW"/>
</dbReference>
<dbReference type="InterPro" id="IPR029056">
    <property type="entry name" value="Ribokinase-like"/>
</dbReference>